<proteinExistence type="predicted"/>
<feature type="transmembrane region" description="Helical" evidence="1">
    <location>
        <begin position="7"/>
        <end position="29"/>
    </location>
</feature>
<dbReference type="RefSeq" id="WP_148066488.1">
    <property type="nucleotide sequence ID" value="NZ_VRZA01000001.1"/>
</dbReference>
<evidence type="ECO:0000313" key="3">
    <source>
        <dbReference type="Proteomes" id="UP000321039"/>
    </source>
</evidence>
<comment type="caution">
    <text evidence="2">The sequence shown here is derived from an EMBL/GenBank/DDBJ whole genome shotgun (WGS) entry which is preliminary data.</text>
</comment>
<gene>
    <name evidence="2" type="ORF">FV139_01580</name>
</gene>
<feature type="transmembrane region" description="Helical" evidence="1">
    <location>
        <begin position="49"/>
        <end position="73"/>
    </location>
</feature>
<keyword evidence="3" id="KW-1185">Reference proteome</keyword>
<dbReference type="InterPro" id="IPR007462">
    <property type="entry name" value="COV1-like"/>
</dbReference>
<evidence type="ECO:0000313" key="2">
    <source>
        <dbReference type="EMBL" id="TXS96220.1"/>
    </source>
</evidence>
<reference evidence="2 3" key="1">
    <citation type="submission" date="2019-08" db="EMBL/GenBank/DDBJ databases">
        <title>Parahaliea maris sp. nov., isolated from the surface seawater.</title>
        <authorList>
            <person name="Liu Y."/>
        </authorList>
    </citation>
    <scope>NUCLEOTIDE SEQUENCE [LARGE SCALE GENOMIC DNA]</scope>
    <source>
        <strain evidence="2 3">HSLHS9</strain>
    </source>
</reference>
<dbReference type="PANTHER" id="PTHR31876">
    <property type="entry name" value="COV-LIKE PROTEIN 1"/>
    <property type="match status" value="1"/>
</dbReference>
<dbReference type="AlphaFoldDB" id="A0A5C9A999"/>
<dbReference type="Pfam" id="PF04367">
    <property type="entry name" value="DUF502"/>
    <property type="match status" value="1"/>
</dbReference>
<evidence type="ECO:0000256" key="1">
    <source>
        <dbReference type="SAM" id="Phobius"/>
    </source>
</evidence>
<keyword evidence="1" id="KW-1133">Transmembrane helix</keyword>
<accession>A0A5C9A999</accession>
<organism evidence="2 3">
    <name type="scientific">Parahaliea maris</name>
    <dbReference type="NCBI Taxonomy" id="2716870"/>
    <lineage>
        <taxon>Bacteria</taxon>
        <taxon>Pseudomonadati</taxon>
        <taxon>Pseudomonadota</taxon>
        <taxon>Gammaproteobacteria</taxon>
        <taxon>Cellvibrionales</taxon>
        <taxon>Halieaceae</taxon>
        <taxon>Parahaliea</taxon>
    </lineage>
</organism>
<sequence length="195" mass="21584">MKRIFTLALQGLAAVLPVALTIYLVYWLLLKMERLASAAFLYVMPREYYFQGLGVISAFFVLVGIGILVKVYVVRYLIRMGEALLGRIPLVKSVIGAIKDFMRVFSLADSTGAESVVLVEVQEGMHLIGFVTGRNIAQRMMPEDKASLVGVYLPMSYQIGGYTLYVPAEKLTPLEIGVEEAMRIALTGGIQNQKK</sequence>
<dbReference type="EMBL" id="VRZA01000001">
    <property type="protein sequence ID" value="TXS96220.1"/>
    <property type="molecule type" value="Genomic_DNA"/>
</dbReference>
<name>A0A5C9A999_9GAMM</name>
<dbReference type="PANTHER" id="PTHR31876:SF26">
    <property type="entry name" value="PROTEIN LIKE COV 2"/>
    <property type="match status" value="1"/>
</dbReference>
<protein>
    <submittedName>
        <fullName evidence="2">DUF502 domain-containing protein</fullName>
    </submittedName>
</protein>
<keyword evidence="1" id="KW-0812">Transmembrane</keyword>
<dbReference type="Proteomes" id="UP000321039">
    <property type="component" value="Unassembled WGS sequence"/>
</dbReference>
<keyword evidence="1" id="KW-0472">Membrane</keyword>